<dbReference type="GO" id="GO:0005975">
    <property type="term" value="P:carbohydrate metabolic process"/>
    <property type="evidence" value="ECO:0007669"/>
    <property type="project" value="InterPro"/>
</dbReference>
<organism evidence="4 5">
    <name type="scientific">Cupriavidus basilensis</name>
    <dbReference type="NCBI Taxonomy" id="68895"/>
    <lineage>
        <taxon>Bacteria</taxon>
        <taxon>Pseudomonadati</taxon>
        <taxon>Pseudomonadota</taxon>
        <taxon>Betaproteobacteria</taxon>
        <taxon>Burkholderiales</taxon>
        <taxon>Burkholderiaceae</taxon>
        <taxon>Cupriavidus</taxon>
    </lineage>
</organism>
<dbReference type="InterPro" id="IPR011330">
    <property type="entry name" value="Glyco_hydro/deAcase_b/a-brl"/>
</dbReference>
<reference evidence="4 5" key="1">
    <citation type="journal article" date="2015" name="Genome Announc.">
        <title>Complete Genome Sequence of Cupriavidus basilensis 4G11, Isolated from the Oak Ridge Field Research Center Site.</title>
        <authorList>
            <person name="Ray J."/>
            <person name="Waters R.J."/>
            <person name="Skerker J.M."/>
            <person name="Kuehl J.V."/>
            <person name="Price M.N."/>
            <person name="Huang J."/>
            <person name="Chakraborty R."/>
            <person name="Arkin A.P."/>
            <person name="Deutschbauer A."/>
        </authorList>
    </citation>
    <scope>NUCLEOTIDE SEQUENCE [LARGE SCALE GENOMIC DNA]</scope>
    <source>
        <strain evidence="4">4G11</strain>
    </source>
</reference>
<dbReference type="CDD" id="cd10918">
    <property type="entry name" value="CE4_NodB_like_5s_6s"/>
    <property type="match status" value="1"/>
</dbReference>
<dbReference type="EMBL" id="CP010536">
    <property type="protein sequence ID" value="AJG19740.1"/>
    <property type="molecule type" value="Genomic_DNA"/>
</dbReference>
<evidence type="ECO:0000313" key="4">
    <source>
        <dbReference type="EMBL" id="AJG19740.1"/>
    </source>
</evidence>
<feature type="region of interest" description="Disordered" evidence="2">
    <location>
        <begin position="255"/>
        <end position="285"/>
    </location>
</feature>
<dbReference type="AlphaFoldDB" id="A0A0C4Y9W7"/>
<keyword evidence="5" id="KW-1185">Reference proteome</keyword>
<dbReference type="STRING" id="68895.RR42_m2348"/>
<feature type="domain" description="NodB homology" evidence="3">
    <location>
        <begin position="82"/>
        <end position="285"/>
    </location>
</feature>
<dbReference type="Proteomes" id="UP000031843">
    <property type="component" value="Chromosome main"/>
</dbReference>
<feature type="compositionally biased region" description="Polar residues" evidence="2">
    <location>
        <begin position="275"/>
        <end position="285"/>
    </location>
</feature>
<gene>
    <name evidence="4" type="ORF">RR42_m2348</name>
</gene>
<dbReference type="SUPFAM" id="SSF88713">
    <property type="entry name" value="Glycoside hydrolase/deacetylase"/>
    <property type="match status" value="1"/>
</dbReference>
<accession>A0A0C4Y9W7</accession>
<evidence type="ECO:0000259" key="3">
    <source>
        <dbReference type="PROSITE" id="PS51677"/>
    </source>
</evidence>
<name>A0A0C4Y9W7_9BURK</name>
<keyword evidence="1" id="KW-0732">Signal</keyword>
<protein>
    <submittedName>
        <fullName evidence="4">Polysaccharide deacetylase</fullName>
    </submittedName>
</protein>
<dbReference type="PANTHER" id="PTHR34216:SF7">
    <property type="entry name" value="POLY-BETA-1,6-N-ACETYL-D-GLUCOSAMINE N-DEACETYLASE"/>
    <property type="match status" value="1"/>
</dbReference>
<dbReference type="Pfam" id="PF01522">
    <property type="entry name" value="Polysacc_deac_1"/>
    <property type="match status" value="1"/>
</dbReference>
<dbReference type="KEGG" id="cbw:RR42_m2348"/>
<sequence length="285" mass="31398">MLLCFSLSASPLSAGAQSAGAQRRVPILVYHRFGPVAADGMTVRTTTFEAHLRMLAAQGYHIVALDDVVRWVEGGPDFLPANAVAITADDGHRSVFDVMMPIVQREQIPVTLFIYPSAISNASYALTWDQLRALKKTGLFSVQSHSFWHPNFNTERRRLAPAAFRALAHDQLRRARERLEQELGGSVTRLAWPFGIYDRELMEIAASEGVEAAFSLDGRPVTRDSPLLALPRFLMVDACDERCLGRLLDDIATQHASSGPRNRGAEGATRHGPHSQPQSQSKVSQ</sequence>
<evidence type="ECO:0000256" key="2">
    <source>
        <dbReference type="SAM" id="MobiDB-lite"/>
    </source>
</evidence>
<dbReference type="GO" id="GO:0016810">
    <property type="term" value="F:hydrolase activity, acting on carbon-nitrogen (but not peptide) bonds"/>
    <property type="evidence" value="ECO:0007669"/>
    <property type="project" value="InterPro"/>
</dbReference>
<dbReference type="PANTHER" id="PTHR34216">
    <property type="match status" value="1"/>
</dbReference>
<dbReference type="PROSITE" id="PS51677">
    <property type="entry name" value="NODB"/>
    <property type="match status" value="1"/>
</dbReference>
<evidence type="ECO:0000313" key="5">
    <source>
        <dbReference type="Proteomes" id="UP000031843"/>
    </source>
</evidence>
<dbReference type="Gene3D" id="3.20.20.370">
    <property type="entry name" value="Glycoside hydrolase/deacetylase"/>
    <property type="match status" value="1"/>
</dbReference>
<dbReference type="InterPro" id="IPR051398">
    <property type="entry name" value="Polysacch_Deacetylase"/>
</dbReference>
<dbReference type="InterPro" id="IPR002509">
    <property type="entry name" value="NODB_dom"/>
</dbReference>
<evidence type="ECO:0000256" key="1">
    <source>
        <dbReference type="ARBA" id="ARBA00022729"/>
    </source>
</evidence>
<proteinExistence type="predicted"/>